<dbReference type="GO" id="GO:0032993">
    <property type="term" value="C:protein-DNA complex"/>
    <property type="evidence" value="ECO:0007669"/>
    <property type="project" value="TreeGrafter"/>
</dbReference>
<dbReference type="Pfam" id="PF00730">
    <property type="entry name" value="HhH-GPD"/>
    <property type="match status" value="1"/>
</dbReference>
<dbReference type="CDD" id="cd00056">
    <property type="entry name" value="ENDO3c"/>
    <property type="match status" value="1"/>
</dbReference>
<dbReference type="AlphaFoldDB" id="A0A1F2WHG0"/>
<accession>A0A1F2WHG0</accession>
<evidence type="ECO:0000256" key="3">
    <source>
        <dbReference type="ARBA" id="ARBA00012000"/>
    </source>
</evidence>
<dbReference type="SMART" id="SM00478">
    <property type="entry name" value="ENDO3c"/>
    <property type="match status" value="1"/>
</dbReference>
<dbReference type="STRING" id="1797197.A2Y75_03600"/>
<name>A0A1F2WHG0_9ACTN</name>
<dbReference type="InterPro" id="IPR011257">
    <property type="entry name" value="DNA_glycosylase"/>
</dbReference>
<reference evidence="7 8" key="1">
    <citation type="journal article" date="2016" name="Nat. Commun.">
        <title>Thousands of microbial genomes shed light on interconnected biogeochemical processes in an aquifer system.</title>
        <authorList>
            <person name="Anantharaman K."/>
            <person name="Brown C.T."/>
            <person name="Hug L.A."/>
            <person name="Sharon I."/>
            <person name="Castelle C.J."/>
            <person name="Probst A.J."/>
            <person name="Thomas B.C."/>
            <person name="Singh A."/>
            <person name="Wilkins M.J."/>
            <person name="Karaoz U."/>
            <person name="Brodie E.L."/>
            <person name="Williams K.H."/>
            <person name="Hubbard S.S."/>
            <person name="Banfield J.F."/>
        </authorList>
    </citation>
    <scope>NUCLEOTIDE SEQUENCE [LARGE SCALE GENOMIC DNA]</scope>
</reference>
<feature type="domain" description="HhH-GPD" evidence="6">
    <location>
        <begin position="122"/>
        <end position="281"/>
    </location>
</feature>
<evidence type="ECO:0000313" key="8">
    <source>
        <dbReference type="Proteomes" id="UP000177876"/>
    </source>
</evidence>
<dbReference type="PANTHER" id="PTHR43003">
    <property type="entry name" value="DNA-3-METHYLADENINE GLYCOSYLASE"/>
    <property type="match status" value="1"/>
</dbReference>
<dbReference type="InterPro" id="IPR023170">
    <property type="entry name" value="HhH_base_excis_C"/>
</dbReference>
<gene>
    <name evidence="7" type="ORF">A2Y75_03600</name>
</gene>
<dbReference type="GO" id="GO:0006285">
    <property type="term" value="P:base-excision repair, AP site formation"/>
    <property type="evidence" value="ECO:0007669"/>
    <property type="project" value="TreeGrafter"/>
</dbReference>
<organism evidence="7 8">
    <name type="scientific">Candidatus Solincola sediminis</name>
    <dbReference type="NCBI Taxonomy" id="1797199"/>
    <lineage>
        <taxon>Bacteria</taxon>
        <taxon>Bacillati</taxon>
        <taxon>Actinomycetota</taxon>
        <taxon>Candidatus Geothermincolia</taxon>
        <taxon>Candidatus Geothermincolales</taxon>
        <taxon>Candidatus Geothermincolaceae</taxon>
        <taxon>Candidatus Solincola</taxon>
    </lineage>
</organism>
<dbReference type="GO" id="GO:0032131">
    <property type="term" value="F:alkylated DNA binding"/>
    <property type="evidence" value="ECO:0007669"/>
    <property type="project" value="TreeGrafter"/>
</dbReference>
<dbReference type="Proteomes" id="UP000177876">
    <property type="component" value="Unassembled WGS sequence"/>
</dbReference>
<proteinExistence type="inferred from homology"/>
<dbReference type="Gene3D" id="3.30.310.20">
    <property type="entry name" value="DNA-3-methyladenine glycosylase AlkA, N-terminal domain"/>
    <property type="match status" value="1"/>
</dbReference>
<comment type="caution">
    <text evidence="7">The sequence shown here is derived from an EMBL/GenBank/DDBJ whole genome shotgun (WGS) entry which is preliminary data.</text>
</comment>
<comment type="similarity">
    <text evidence="2">Belongs to the alkylbase DNA glycosidase AlkA family.</text>
</comment>
<dbReference type="PANTHER" id="PTHR43003:SF5">
    <property type="entry name" value="DNA-3-METHYLADENINE GLYCOSYLASE"/>
    <property type="match status" value="1"/>
</dbReference>
<dbReference type="GO" id="GO:0006307">
    <property type="term" value="P:DNA alkylation repair"/>
    <property type="evidence" value="ECO:0007669"/>
    <property type="project" value="TreeGrafter"/>
</dbReference>
<evidence type="ECO:0000256" key="1">
    <source>
        <dbReference type="ARBA" id="ARBA00000086"/>
    </source>
</evidence>
<evidence type="ECO:0000256" key="4">
    <source>
        <dbReference type="ARBA" id="ARBA00022763"/>
    </source>
</evidence>
<keyword evidence="5" id="KW-0234">DNA repair</keyword>
<dbReference type="FunFam" id="1.10.340.30:FF:000004">
    <property type="entry name" value="DNA-3-methyladenine glycosylase II"/>
    <property type="match status" value="1"/>
</dbReference>
<dbReference type="GO" id="GO:0008725">
    <property type="term" value="F:DNA-3-methyladenine glycosylase activity"/>
    <property type="evidence" value="ECO:0007669"/>
    <property type="project" value="TreeGrafter"/>
</dbReference>
<evidence type="ECO:0000313" key="7">
    <source>
        <dbReference type="EMBL" id="OFW56298.1"/>
    </source>
</evidence>
<evidence type="ECO:0000256" key="2">
    <source>
        <dbReference type="ARBA" id="ARBA00010817"/>
    </source>
</evidence>
<dbReference type="GO" id="GO:0043916">
    <property type="term" value="F:DNA-7-methylguanine glycosylase activity"/>
    <property type="evidence" value="ECO:0007669"/>
    <property type="project" value="TreeGrafter"/>
</dbReference>
<dbReference type="Gene3D" id="1.10.340.30">
    <property type="entry name" value="Hypothetical protein, domain 2"/>
    <property type="match status" value="1"/>
</dbReference>
<evidence type="ECO:0000259" key="6">
    <source>
        <dbReference type="SMART" id="SM00478"/>
    </source>
</evidence>
<evidence type="ECO:0000256" key="5">
    <source>
        <dbReference type="ARBA" id="ARBA00023204"/>
    </source>
</evidence>
<dbReference type="InterPro" id="IPR051912">
    <property type="entry name" value="Alkylbase_DNA_Glycosylase/TA"/>
</dbReference>
<sequence>MKITCIGPYDFPLSWRFVTSFGGRAAEEAAISLWWAGKPTLVRIEQIDRRQPLMEIKSRPRAVQPKRFVEHMEEILNAHLALEPFYRRARKDPVLAPIVKAFRGLKPFRPPDLFQMMVTAITEQQISLAAARSIRERVVARFGAMVDDLPVFPRPADIADLSLNDLRECGLSGRKAEYIINLAGLMESGELDAEQWSALPDDELISLISSYRGFGQWTAEYILLRGLGRMDVVPAADIGIRKLIGFYFSEGKRLSEAEVRQVLEEWSPWRGLAVFYLFADYRMRKMGLDQAQ</sequence>
<keyword evidence="4" id="KW-0227">DNA damage</keyword>
<comment type="catalytic activity">
    <reaction evidence="1">
        <text>Hydrolysis of alkylated DNA, releasing 3-methyladenine, 3-methylguanine, 7-methylguanine and 7-methyladenine.</text>
        <dbReference type="EC" id="3.2.2.21"/>
    </reaction>
</comment>
<dbReference type="Gene3D" id="1.10.1670.10">
    <property type="entry name" value="Helix-hairpin-Helix base-excision DNA repair enzymes (C-terminal)"/>
    <property type="match status" value="1"/>
</dbReference>
<dbReference type="InterPro" id="IPR037046">
    <property type="entry name" value="AlkA_N_sf"/>
</dbReference>
<dbReference type="SUPFAM" id="SSF48150">
    <property type="entry name" value="DNA-glycosylase"/>
    <property type="match status" value="1"/>
</dbReference>
<dbReference type="EMBL" id="MELK01000047">
    <property type="protein sequence ID" value="OFW56298.1"/>
    <property type="molecule type" value="Genomic_DNA"/>
</dbReference>
<dbReference type="InterPro" id="IPR003265">
    <property type="entry name" value="HhH-GPD_domain"/>
</dbReference>
<dbReference type="EC" id="3.2.2.21" evidence="3"/>
<protein>
    <recommendedName>
        <fullName evidence="3">DNA-3-methyladenine glycosylase II</fullName>
        <ecNumber evidence="3">3.2.2.21</ecNumber>
    </recommendedName>
</protein>